<dbReference type="PANTHER" id="PTHR46011:SF7">
    <property type="entry name" value="NUCLEAR HORMONE RECEPTOR FAMILY-RELATED"/>
    <property type="match status" value="1"/>
</dbReference>
<evidence type="ECO:0000256" key="10">
    <source>
        <dbReference type="ARBA" id="ARBA00023242"/>
    </source>
</evidence>
<dbReference type="Gene3D" id="1.10.565.10">
    <property type="entry name" value="Retinoid X Receptor"/>
    <property type="match status" value="1"/>
</dbReference>
<dbReference type="Pfam" id="PF00105">
    <property type="entry name" value="zf-C4"/>
    <property type="match status" value="1"/>
</dbReference>
<dbReference type="InterPro" id="IPR001628">
    <property type="entry name" value="Znf_hrmn_rcpt"/>
</dbReference>
<evidence type="ECO:0000313" key="15">
    <source>
        <dbReference type="Proteomes" id="UP000008068"/>
    </source>
</evidence>
<gene>
    <name evidence="14" type="primary">Cbn-nhr-205</name>
    <name evidence="14" type="ORF">CAEBREN_15963</name>
</gene>
<comment type="subcellular location">
    <subcellularLocation>
        <location evidence="1 11">Nucleus</location>
    </subcellularLocation>
</comment>
<dbReference type="InterPro" id="IPR013088">
    <property type="entry name" value="Znf_NHR/GATA"/>
</dbReference>
<evidence type="ECO:0000256" key="2">
    <source>
        <dbReference type="ARBA" id="ARBA00005993"/>
    </source>
</evidence>
<dbReference type="FunCoup" id="G0MS18">
    <property type="interactions" value="166"/>
</dbReference>
<dbReference type="PANTHER" id="PTHR46011">
    <property type="entry name" value="NUCLEAR HORMONE RECEPTOR FAMILY MEMBER NHR-86-RELATED"/>
    <property type="match status" value="1"/>
</dbReference>
<feature type="domain" description="Nuclear receptor" evidence="12">
    <location>
        <begin position="20"/>
        <end position="95"/>
    </location>
</feature>
<dbReference type="SMART" id="SM00430">
    <property type="entry name" value="HOLI"/>
    <property type="match status" value="1"/>
</dbReference>
<reference evidence="15" key="1">
    <citation type="submission" date="2011-07" db="EMBL/GenBank/DDBJ databases">
        <authorList>
            <consortium name="Caenorhabditis brenneri Sequencing and Analysis Consortium"/>
            <person name="Wilson R.K."/>
        </authorList>
    </citation>
    <scope>NUCLEOTIDE SEQUENCE [LARGE SCALE GENOMIC DNA]</scope>
    <source>
        <strain evidence="15">PB2801</strain>
    </source>
</reference>
<protein>
    <submittedName>
        <fullName evidence="14">CBN-NHR-205 protein</fullName>
    </submittedName>
</protein>
<evidence type="ECO:0000256" key="4">
    <source>
        <dbReference type="ARBA" id="ARBA00022771"/>
    </source>
</evidence>
<dbReference type="OrthoDB" id="5789759at2759"/>
<keyword evidence="5 11" id="KW-0862">Zinc</keyword>
<dbReference type="PROSITE" id="PS00031">
    <property type="entry name" value="NUCLEAR_REC_DBD_1"/>
    <property type="match status" value="1"/>
</dbReference>
<evidence type="ECO:0000256" key="3">
    <source>
        <dbReference type="ARBA" id="ARBA00022723"/>
    </source>
</evidence>
<evidence type="ECO:0000256" key="7">
    <source>
        <dbReference type="ARBA" id="ARBA00023125"/>
    </source>
</evidence>
<evidence type="ECO:0000256" key="9">
    <source>
        <dbReference type="ARBA" id="ARBA00023170"/>
    </source>
</evidence>
<evidence type="ECO:0000256" key="8">
    <source>
        <dbReference type="ARBA" id="ARBA00023163"/>
    </source>
</evidence>
<keyword evidence="7 11" id="KW-0238">DNA-binding</keyword>
<keyword evidence="6 11" id="KW-0805">Transcription regulation</keyword>
<dbReference type="GO" id="GO:0008270">
    <property type="term" value="F:zinc ion binding"/>
    <property type="evidence" value="ECO:0007669"/>
    <property type="project" value="UniProtKB-KW"/>
</dbReference>
<dbReference type="InterPro" id="IPR049636">
    <property type="entry name" value="HNF4-like_DBD"/>
</dbReference>
<dbReference type="eggNOG" id="KOG3575">
    <property type="taxonomic scope" value="Eukaryota"/>
</dbReference>
<dbReference type="Pfam" id="PF00104">
    <property type="entry name" value="Hormone_recep"/>
    <property type="match status" value="1"/>
</dbReference>
<name>G0MS18_CAEBE</name>
<dbReference type="STRING" id="135651.G0MS18"/>
<dbReference type="PRINTS" id="PR00047">
    <property type="entry name" value="STROIDFINGER"/>
</dbReference>
<dbReference type="AlphaFoldDB" id="G0MS18"/>
<dbReference type="GO" id="GO:0000978">
    <property type="term" value="F:RNA polymerase II cis-regulatory region sequence-specific DNA binding"/>
    <property type="evidence" value="ECO:0007669"/>
    <property type="project" value="InterPro"/>
</dbReference>
<dbReference type="PROSITE" id="PS51843">
    <property type="entry name" value="NR_LBD"/>
    <property type="match status" value="1"/>
</dbReference>
<sequence>MEPTSSQTTGEFYSRRKQEKANCAVCDDVGDGCHFGAEACRACAAFFRRTVALGKEYECRQSGDCTVNTIVRSICKYCRLNKCLEVGMRSSCVQQKRDITKKEESSLHQPDTFTSVDESASTSAIPIEPQFAPMPILDRMRLSYEKLEKSRNVVHRKEGDNIFEKKIPTVVNFRTTLIQASNEVSLVADWIEWCFEEFHTLAVDQKSLLFLNFAPTFMILERAYLTSKYGKKNQLVLPSRDYLQYDRLEEYFTDAEHGICGKKLAKLFQPSVELNENLHDLLRSEKVELYDFFALTVLIFWDHGLVGQSEECTEVSRNMKLAVAKEYLHYRKYYRGEEDPAGQMAVKVSILTCLQRVSHRFREDMSLAHVFDVYTIPANLYNLIVGRYS</sequence>
<evidence type="ECO:0000259" key="12">
    <source>
        <dbReference type="PROSITE" id="PS51030"/>
    </source>
</evidence>
<evidence type="ECO:0000256" key="1">
    <source>
        <dbReference type="ARBA" id="ARBA00004123"/>
    </source>
</evidence>
<dbReference type="SUPFAM" id="SSF48508">
    <property type="entry name" value="Nuclear receptor ligand-binding domain"/>
    <property type="match status" value="1"/>
</dbReference>
<evidence type="ECO:0000256" key="11">
    <source>
        <dbReference type="RuleBase" id="RU004334"/>
    </source>
</evidence>
<dbReference type="GO" id="GO:0003700">
    <property type="term" value="F:DNA-binding transcription factor activity"/>
    <property type="evidence" value="ECO:0007669"/>
    <property type="project" value="InterPro"/>
</dbReference>
<keyword evidence="9 11" id="KW-0675">Receptor</keyword>
<dbReference type="GO" id="GO:0006357">
    <property type="term" value="P:regulation of transcription by RNA polymerase II"/>
    <property type="evidence" value="ECO:0007669"/>
    <property type="project" value="TreeGrafter"/>
</dbReference>
<dbReference type="Proteomes" id="UP000008068">
    <property type="component" value="Unassembled WGS sequence"/>
</dbReference>
<dbReference type="GO" id="GO:0005634">
    <property type="term" value="C:nucleus"/>
    <property type="evidence" value="ECO:0007669"/>
    <property type="project" value="UniProtKB-SubCell"/>
</dbReference>
<evidence type="ECO:0000313" key="14">
    <source>
        <dbReference type="EMBL" id="EGT42436.1"/>
    </source>
</evidence>
<keyword evidence="8 11" id="KW-0804">Transcription</keyword>
<keyword evidence="10 11" id="KW-0539">Nucleus</keyword>
<dbReference type="OMA" id="SHRFRED"/>
<dbReference type="InterPro" id="IPR000536">
    <property type="entry name" value="Nucl_hrmn_rcpt_lig-bd"/>
</dbReference>
<keyword evidence="3 11" id="KW-0479">Metal-binding</keyword>
<keyword evidence="4 11" id="KW-0863">Zinc-finger</keyword>
<dbReference type="InParanoid" id="G0MS18"/>
<dbReference type="Gene3D" id="3.30.50.10">
    <property type="entry name" value="Erythroid Transcription Factor GATA-1, subunit A"/>
    <property type="match status" value="1"/>
</dbReference>
<dbReference type="CDD" id="cd06960">
    <property type="entry name" value="NR_DBD_HNF4A"/>
    <property type="match status" value="1"/>
</dbReference>
<keyword evidence="15" id="KW-1185">Reference proteome</keyword>
<evidence type="ECO:0000256" key="5">
    <source>
        <dbReference type="ARBA" id="ARBA00022833"/>
    </source>
</evidence>
<evidence type="ECO:0000259" key="13">
    <source>
        <dbReference type="PROSITE" id="PS51843"/>
    </source>
</evidence>
<accession>G0MS18</accession>
<dbReference type="InterPro" id="IPR035500">
    <property type="entry name" value="NHR-like_dom_sf"/>
</dbReference>
<dbReference type="PROSITE" id="PS51030">
    <property type="entry name" value="NUCLEAR_REC_DBD_2"/>
    <property type="match status" value="1"/>
</dbReference>
<proteinExistence type="inferred from homology"/>
<dbReference type="HOGENOM" id="CLU_007368_1_1_1"/>
<organism evidence="15">
    <name type="scientific">Caenorhabditis brenneri</name>
    <name type="common">Nematode worm</name>
    <dbReference type="NCBI Taxonomy" id="135651"/>
    <lineage>
        <taxon>Eukaryota</taxon>
        <taxon>Metazoa</taxon>
        <taxon>Ecdysozoa</taxon>
        <taxon>Nematoda</taxon>
        <taxon>Chromadorea</taxon>
        <taxon>Rhabditida</taxon>
        <taxon>Rhabditina</taxon>
        <taxon>Rhabditomorpha</taxon>
        <taxon>Rhabditoidea</taxon>
        <taxon>Rhabditidae</taxon>
        <taxon>Peloderinae</taxon>
        <taxon>Caenorhabditis</taxon>
    </lineage>
</organism>
<comment type="similarity">
    <text evidence="2 11">Belongs to the nuclear hormone receptor family.</text>
</comment>
<dbReference type="SUPFAM" id="SSF57716">
    <property type="entry name" value="Glucocorticoid receptor-like (DNA-binding domain)"/>
    <property type="match status" value="1"/>
</dbReference>
<dbReference type="EMBL" id="GL379809">
    <property type="protein sequence ID" value="EGT42436.1"/>
    <property type="molecule type" value="Genomic_DNA"/>
</dbReference>
<evidence type="ECO:0000256" key="6">
    <source>
        <dbReference type="ARBA" id="ARBA00023015"/>
    </source>
</evidence>
<dbReference type="SMART" id="SM00399">
    <property type="entry name" value="ZnF_C4"/>
    <property type="match status" value="1"/>
</dbReference>
<feature type="domain" description="NR LBD" evidence="13">
    <location>
        <begin position="143"/>
        <end position="387"/>
    </location>
</feature>